<dbReference type="AlphaFoldDB" id="E6YN06"/>
<proteinExistence type="predicted"/>
<dbReference type="EMBL" id="FN645466">
    <property type="protein sequence ID" value="CBI78244.1"/>
    <property type="molecule type" value="Genomic_DNA"/>
</dbReference>
<gene>
    <name evidence="1" type="ORF">BARRO_120001</name>
</gene>
<protein>
    <submittedName>
        <fullName evidence="1">Uncharacterized protein</fullName>
    </submittedName>
</protein>
<accession>E6YN06</accession>
<evidence type="ECO:0000313" key="1">
    <source>
        <dbReference type="EMBL" id="CBI78244.1"/>
    </source>
</evidence>
<sequence length="110" mass="12899">MAENSTFNPTFEEENVVTSKITNSVESRKEIGRLAERVSGDPKILASDLDMIQRSLALGERDERDKRYMEHVVKSLKNRLKERYYVKENSSLFKEIDNYVSLVRQEQNEK</sequence>
<name>E6YN06_9HYPH</name>
<organism evidence="1">
    <name type="scientific">Bartonella rochalimae ATCC BAA-1498</name>
    <dbReference type="NCBI Taxonomy" id="685782"/>
    <lineage>
        <taxon>Bacteria</taxon>
        <taxon>Pseudomonadati</taxon>
        <taxon>Pseudomonadota</taxon>
        <taxon>Alphaproteobacteria</taxon>
        <taxon>Hyphomicrobiales</taxon>
        <taxon>Bartonellaceae</taxon>
        <taxon>Bartonella</taxon>
    </lineage>
</organism>
<reference evidence="1" key="1">
    <citation type="journal article" date="2011" name="PLoS Genet.">
        <title>Parallel evolution of a type IV secretion system in radiating lineages of the host-restricted bacterial pathogen Bartonella.</title>
        <authorList>
            <person name="Engel P."/>
            <person name="Salzburger W."/>
            <person name="Liesch M."/>
            <person name="Chang C.C."/>
            <person name="Maruyama S."/>
            <person name="Lanz C."/>
            <person name="Calteau A."/>
            <person name="Lajus A."/>
            <person name="Medigue C."/>
            <person name="Schuster S.C."/>
            <person name="Dehio C."/>
        </authorList>
    </citation>
    <scope>NUCLEOTIDE SEQUENCE</scope>
    <source>
        <strain evidence="1">ATCC BAA-1498</strain>
    </source>
</reference>